<comment type="subcellular location">
    <subcellularLocation>
        <location evidence="5">Endomembrane system</location>
        <topology evidence="5">Single-pass membrane protein</topology>
    </subcellularLocation>
    <subcellularLocation>
        <location evidence="1 6">Membrane</location>
        <topology evidence="1 6">Single-pass type II membrane protein</topology>
    </subcellularLocation>
</comment>
<dbReference type="Pfam" id="PF03141">
    <property type="entry name" value="Methyltransf_29"/>
    <property type="match status" value="1"/>
</dbReference>
<dbReference type="GO" id="GO:0016020">
    <property type="term" value="C:membrane"/>
    <property type="evidence" value="ECO:0007669"/>
    <property type="project" value="UniProtKB-SubCell"/>
</dbReference>
<sequence length="618" mass="68917">MQATPHPTVLDEAPQPPPLALLTSICAASYFLGISHHHGGRGGGGGSAASPPSPAVTALPRNTASAKQPRWTSQRTTPQANWRCRRRRRASFRRATPGTRVHAVRGPGPVAAVRPDRLIYRERHCPEKGELLKSWSRRRPDTGARPRGPRAAARRGSPTCRIRSLRSRRRFRIGSRWRETSSCSRRRDHVSERRRRVHRRDRPLIPLRDGSIRTAIDTGCGLGASLLSRGILTMSLAPRDTHEAQVQFALERGVPAMIGVLASNRLPFPARAFDMAHCSRCLIPWHLYGTDIFSSPLFHGLYLIEIDRILRPGGTGSSRPADQLAAPLEGWERTQDDLNSEQSAIENITRSLCWKKIKESGDIAVWRKPTNHIHCKITRRIFRSPRFCPADSSPDAAWYAKMEPCITPLPQAHNIKQVAGGELARWPERAAAAPPRIASGSVAGVSAEAFAEDAAAWRRRVGYYKAAAAEQLRRRRNVLDMNARLGGFAAALVGEPVWVMNVVPTAAPVDTLGVIYERGLIGTYHDWCEAMSTYPRTYDLLHADSVFSLYRDRCEMEDILLEMDRILRPEGAVIFRDDVDILVKVKNVADGMRWESRIADHEDGPLVGEKLLLAVKTY</sequence>
<dbReference type="GO" id="GO:0005768">
    <property type="term" value="C:endosome"/>
    <property type="evidence" value="ECO:0007669"/>
    <property type="project" value="TreeGrafter"/>
</dbReference>
<dbReference type="SUPFAM" id="SSF53335">
    <property type="entry name" value="S-adenosyl-L-methionine-dependent methyltransferases"/>
    <property type="match status" value="2"/>
</dbReference>
<dbReference type="EC" id="2.1.1.-" evidence="6"/>
<feature type="compositionally biased region" description="Basic residues" evidence="7">
    <location>
        <begin position="83"/>
        <end position="92"/>
    </location>
</feature>
<accession>A0A6V7QMS4</accession>
<keyword evidence="4 6" id="KW-0735">Signal-anchor</keyword>
<protein>
    <recommendedName>
        <fullName evidence="6">Methyltransferase</fullName>
        <ecNumber evidence="6">2.1.1.-</ecNumber>
    </recommendedName>
</protein>
<feature type="compositionally biased region" description="Low complexity" evidence="7">
    <location>
        <begin position="145"/>
        <end position="156"/>
    </location>
</feature>
<dbReference type="GO" id="GO:0032259">
    <property type="term" value="P:methylation"/>
    <property type="evidence" value="ECO:0007669"/>
    <property type="project" value="UniProtKB-KW"/>
</dbReference>
<evidence type="ECO:0000256" key="2">
    <source>
        <dbReference type="ARBA" id="ARBA00008361"/>
    </source>
</evidence>
<evidence type="ECO:0000256" key="5">
    <source>
        <dbReference type="ARBA" id="ARBA00037847"/>
    </source>
</evidence>
<dbReference type="GO" id="GO:0008168">
    <property type="term" value="F:methyltransferase activity"/>
    <property type="evidence" value="ECO:0007669"/>
    <property type="project" value="UniProtKB-UniRule"/>
</dbReference>
<dbReference type="PANTHER" id="PTHR10108">
    <property type="entry name" value="SAM-DEPENDENT METHYLTRANSFERASE"/>
    <property type="match status" value="1"/>
</dbReference>
<organism evidence="8">
    <name type="scientific">Ananas comosus var. bracteatus</name>
    <name type="common">red pineapple</name>
    <dbReference type="NCBI Taxonomy" id="296719"/>
    <lineage>
        <taxon>Eukaryota</taxon>
        <taxon>Viridiplantae</taxon>
        <taxon>Streptophyta</taxon>
        <taxon>Embryophyta</taxon>
        <taxon>Tracheophyta</taxon>
        <taxon>Spermatophyta</taxon>
        <taxon>Magnoliopsida</taxon>
        <taxon>Liliopsida</taxon>
        <taxon>Poales</taxon>
        <taxon>Bromeliaceae</taxon>
        <taxon>Bromelioideae</taxon>
        <taxon>Ananas</taxon>
    </lineage>
</organism>
<keyword evidence="6" id="KW-0325">Glycoprotein</keyword>
<evidence type="ECO:0000256" key="4">
    <source>
        <dbReference type="ARBA" id="ARBA00022968"/>
    </source>
</evidence>
<evidence type="ECO:0000256" key="6">
    <source>
        <dbReference type="RuleBase" id="RU366043"/>
    </source>
</evidence>
<keyword evidence="6" id="KW-0808">Transferase</keyword>
<reference evidence="8" key="1">
    <citation type="submission" date="2020-07" db="EMBL/GenBank/DDBJ databases">
        <authorList>
            <person name="Lin J."/>
        </authorList>
    </citation>
    <scope>NUCLEOTIDE SEQUENCE</scope>
</reference>
<keyword evidence="4 6" id="KW-0812">Transmembrane</keyword>
<dbReference type="AlphaFoldDB" id="A0A6V7QMS4"/>
<dbReference type="InterPro" id="IPR004159">
    <property type="entry name" value="Put_SAM_MeTrfase"/>
</dbReference>
<keyword evidence="3 6" id="KW-0489">Methyltransferase</keyword>
<evidence type="ECO:0000313" key="8">
    <source>
        <dbReference type="EMBL" id="CAD1844532.1"/>
    </source>
</evidence>
<evidence type="ECO:0000256" key="7">
    <source>
        <dbReference type="SAM" id="MobiDB-lite"/>
    </source>
</evidence>
<dbReference type="InterPro" id="IPR029063">
    <property type="entry name" value="SAM-dependent_MTases_sf"/>
</dbReference>
<comment type="similarity">
    <text evidence="2 6">Belongs to the methyltransferase superfamily.</text>
</comment>
<dbReference type="EMBL" id="LR862137">
    <property type="protein sequence ID" value="CAD1844532.1"/>
    <property type="molecule type" value="Genomic_DNA"/>
</dbReference>
<proteinExistence type="inferred from homology"/>
<feature type="region of interest" description="Disordered" evidence="7">
    <location>
        <begin position="133"/>
        <end position="159"/>
    </location>
</feature>
<dbReference type="GO" id="GO:0005802">
    <property type="term" value="C:trans-Golgi network"/>
    <property type="evidence" value="ECO:0007669"/>
    <property type="project" value="TreeGrafter"/>
</dbReference>
<name>A0A6V7QMS4_ANACO</name>
<gene>
    <name evidence="8" type="ORF">CB5_LOCUS27743</name>
</gene>
<dbReference type="PANTHER" id="PTHR10108:SF1049">
    <property type="entry name" value="METHYLTRANSFERASE"/>
    <property type="match status" value="1"/>
</dbReference>
<evidence type="ECO:0000256" key="3">
    <source>
        <dbReference type="ARBA" id="ARBA00022603"/>
    </source>
</evidence>
<feature type="region of interest" description="Disordered" evidence="7">
    <location>
        <begin position="39"/>
        <end position="109"/>
    </location>
</feature>
<evidence type="ECO:0000256" key="1">
    <source>
        <dbReference type="ARBA" id="ARBA00004606"/>
    </source>
</evidence>
<feature type="compositionally biased region" description="Polar residues" evidence="7">
    <location>
        <begin position="60"/>
        <end position="80"/>
    </location>
</feature>